<dbReference type="PIRSF" id="PIRSF019455">
    <property type="entry name" value="CopR_AtkY"/>
    <property type="match status" value="1"/>
</dbReference>
<evidence type="ECO:0000313" key="5">
    <source>
        <dbReference type="EMBL" id="AGS52673.1"/>
    </source>
</evidence>
<dbReference type="InterPro" id="IPR036390">
    <property type="entry name" value="WH_DNA-bd_sf"/>
</dbReference>
<dbReference type="Pfam" id="PF03965">
    <property type="entry name" value="Penicillinase_R"/>
    <property type="match status" value="1"/>
</dbReference>
<keyword evidence="4" id="KW-0804">Transcription</keyword>
<comment type="similarity">
    <text evidence="1">Belongs to the BlaI transcriptional regulatory family.</text>
</comment>
<dbReference type="EMBL" id="JQ844204">
    <property type="protein sequence ID" value="AGS52673.1"/>
    <property type="molecule type" value="Genomic_DNA"/>
</dbReference>
<dbReference type="Gene3D" id="1.10.10.10">
    <property type="entry name" value="Winged helix-like DNA-binding domain superfamily/Winged helix DNA-binding domain"/>
    <property type="match status" value="1"/>
</dbReference>
<proteinExistence type="inferred from homology"/>
<evidence type="ECO:0000256" key="4">
    <source>
        <dbReference type="ARBA" id="ARBA00023163"/>
    </source>
</evidence>
<dbReference type="SUPFAM" id="SSF46785">
    <property type="entry name" value="Winged helix' DNA-binding domain"/>
    <property type="match status" value="1"/>
</dbReference>
<dbReference type="GO" id="GO:0003677">
    <property type="term" value="F:DNA binding"/>
    <property type="evidence" value="ECO:0007669"/>
    <property type="project" value="UniProtKB-KW"/>
</dbReference>
<protein>
    <submittedName>
        <fullName evidence="5">Transcriptional regulator blaI family</fullName>
    </submittedName>
</protein>
<dbReference type="Gene3D" id="1.10.4040.10">
    <property type="entry name" value="Penicillinase repressor domain"/>
    <property type="match status" value="1"/>
</dbReference>
<evidence type="ECO:0000256" key="2">
    <source>
        <dbReference type="ARBA" id="ARBA00023015"/>
    </source>
</evidence>
<dbReference type="GO" id="GO:0045892">
    <property type="term" value="P:negative regulation of DNA-templated transcription"/>
    <property type="evidence" value="ECO:0007669"/>
    <property type="project" value="InterPro"/>
</dbReference>
<dbReference type="InterPro" id="IPR036388">
    <property type="entry name" value="WH-like_DNA-bd_sf"/>
</dbReference>
<dbReference type="InterPro" id="IPR005650">
    <property type="entry name" value="BlaI_family"/>
</dbReference>
<reference evidence="5" key="1">
    <citation type="submission" date="2012-03" db="EMBL/GenBank/DDBJ databases">
        <title>Functional metagenomics reveals considerable lignocellulase gene clusters in the gut microbiome of a wood-feeding higher termite.</title>
        <authorList>
            <person name="Liu N."/>
        </authorList>
    </citation>
    <scope>NUCLEOTIDE SEQUENCE</scope>
</reference>
<accession>A0A806K099</accession>
<sequence length="127" mass="13747">MGFESVTNAETEVLKALWQAGEPQSLAELRRALAETRGWKATTVKTLLYKLRDKGAVEEVGRGVYRAVASETNVAMEASREFIRKQFGGSAKKLVASLIDGGELAAADISELRAMLSVEQERGSGDD</sequence>
<organism evidence="5">
    <name type="scientific">uncultured bacterium contig00045</name>
    <dbReference type="NCBI Taxonomy" id="1181531"/>
    <lineage>
        <taxon>Bacteria</taxon>
        <taxon>environmental samples</taxon>
    </lineage>
</organism>
<keyword evidence="3" id="KW-0238">DNA-binding</keyword>
<evidence type="ECO:0000256" key="1">
    <source>
        <dbReference type="ARBA" id="ARBA00011046"/>
    </source>
</evidence>
<dbReference type="AlphaFoldDB" id="A0A806K099"/>
<keyword evidence="2" id="KW-0805">Transcription regulation</keyword>
<name>A0A806K099_9BACT</name>
<evidence type="ECO:0000256" key="3">
    <source>
        <dbReference type="ARBA" id="ARBA00023125"/>
    </source>
</evidence>